<name>A0A388LW52_CHABU</name>
<dbReference type="CDD" id="cd00030">
    <property type="entry name" value="C2"/>
    <property type="match status" value="1"/>
</dbReference>
<dbReference type="EMBL" id="BFEA01000570">
    <property type="protein sequence ID" value="GBG86560.1"/>
    <property type="molecule type" value="Genomic_DNA"/>
</dbReference>
<feature type="domain" description="C2" evidence="1">
    <location>
        <begin position="1"/>
        <end position="110"/>
    </location>
</feature>
<accession>A0A388LW52</accession>
<proteinExistence type="predicted"/>
<reference evidence="2 3" key="1">
    <citation type="journal article" date="2018" name="Cell">
        <title>The Chara Genome: Secondary Complexity and Implications for Plant Terrestrialization.</title>
        <authorList>
            <person name="Nishiyama T."/>
            <person name="Sakayama H."/>
            <person name="Vries J.D."/>
            <person name="Buschmann H."/>
            <person name="Saint-Marcoux D."/>
            <person name="Ullrich K.K."/>
            <person name="Haas F.B."/>
            <person name="Vanderstraeten L."/>
            <person name="Becker D."/>
            <person name="Lang D."/>
            <person name="Vosolsobe S."/>
            <person name="Rombauts S."/>
            <person name="Wilhelmsson P.K.I."/>
            <person name="Janitza P."/>
            <person name="Kern R."/>
            <person name="Heyl A."/>
            <person name="Rumpler F."/>
            <person name="Villalobos L.I.A.C."/>
            <person name="Clay J.M."/>
            <person name="Skokan R."/>
            <person name="Toyoda A."/>
            <person name="Suzuki Y."/>
            <person name="Kagoshima H."/>
            <person name="Schijlen E."/>
            <person name="Tajeshwar N."/>
            <person name="Catarino B."/>
            <person name="Hetherington A.J."/>
            <person name="Saltykova A."/>
            <person name="Bonnot C."/>
            <person name="Breuninger H."/>
            <person name="Symeonidi A."/>
            <person name="Radhakrishnan G.V."/>
            <person name="Van Nieuwerburgh F."/>
            <person name="Deforce D."/>
            <person name="Chang C."/>
            <person name="Karol K.G."/>
            <person name="Hedrich R."/>
            <person name="Ulvskov P."/>
            <person name="Glockner G."/>
            <person name="Delwiche C.F."/>
            <person name="Petrasek J."/>
            <person name="Van de Peer Y."/>
            <person name="Friml J."/>
            <person name="Beilby M."/>
            <person name="Dolan L."/>
            <person name="Kohara Y."/>
            <person name="Sugano S."/>
            <person name="Fujiyama A."/>
            <person name="Delaux P.-M."/>
            <person name="Quint M."/>
            <person name="TheiBen G."/>
            <person name="Hagemann M."/>
            <person name="Harholt J."/>
            <person name="Dunand C."/>
            <person name="Zachgo S."/>
            <person name="Langdale J."/>
            <person name="Maumus F."/>
            <person name="Straeten D.V.D."/>
            <person name="Gould S.B."/>
            <person name="Rensing S.A."/>
        </authorList>
    </citation>
    <scope>NUCLEOTIDE SEQUENCE [LARGE SCALE GENOMIC DNA]</scope>
    <source>
        <strain evidence="2 3">S276</strain>
    </source>
</reference>
<gene>
    <name evidence="2" type="ORF">CBR_g41623</name>
</gene>
<evidence type="ECO:0000313" key="2">
    <source>
        <dbReference type="EMBL" id="GBG86560.1"/>
    </source>
</evidence>
<dbReference type="InterPro" id="IPR000008">
    <property type="entry name" value="C2_dom"/>
</dbReference>
<comment type="caution">
    <text evidence="2">The sequence shown here is derived from an EMBL/GenBank/DDBJ whole genome shotgun (WGS) entry which is preliminary data.</text>
</comment>
<dbReference type="PANTHER" id="PTHR47052">
    <property type="entry name" value="CONSERVED SERINE PROLINE-RICH PROTEIN (AFU_ORTHOLOGUE AFUA_2G01790)"/>
    <property type="match status" value="1"/>
</dbReference>
<keyword evidence="3" id="KW-1185">Reference proteome</keyword>
<sequence>MAVSETFRVKVVHGEGLKGWSMLVSPELYIQLKWGEEQHVTTKKKARWVEGANYVLWVEEFEFSRSIAGSGSKIEVNCFQSNMFSDDTLLGSGELSLERTFTYGNQDVHVQLSKGSQEAGSLKIVTSFKPNKQPHSPLHTVTSSLSLHDSPFPPPNFPTSLSSRTRAPAAMMSAPPQTHWGPTGAPAVLHDPPMSWCPLARSSSVPGTFAEFPAENPLQHYPPLQAPGLQNSLSQCASSQYPPPQYNLQYYPLQHSLYPQQQPQYPQHHHQYPTMVEPVEVYEIAVPDSYPVLGE</sequence>
<organism evidence="2 3">
    <name type="scientific">Chara braunii</name>
    <name type="common">Braun's stonewort</name>
    <dbReference type="NCBI Taxonomy" id="69332"/>
    <lineage>
        <taxon>Eukaryota</taxon>
        <taxon>Viridiplantae</taxon>
        <taxon>Streptophyta</taxon>
        <taxon>Charophyceae</taxon>
        <taxon>Charales</taxon>
        <taxon>Characeae</taxon>
        <taxon>Chara</taxon>
    </lineage>
</organism>
<evidence type="ECO:0000259" key="1">
    <source>
        <dbReference type="PROSITE" id="PS50004"/>
    </source>
</evidence>
<dbReference type="Gene3D" id="2.60.40.150">
    <property type="entry name" value="C2 domain"/>
    <property type="match status" value="1"/>
</dbReference>
<dbReference type="PROSITE" id="PS50004">
    <property type="entry name" value="C2"/>
    <property type="match status" value="1"/>
</dbReference>
<dbReference type="PANTHER" id="PTHR47052:SF3">
    <property type="entry name" value="INGRESSION PROTEIN 1"/>
    <property type="match status" value="1"/>
</dbReference>
<dbReference type="Proteomes" id="UP000265515">
    <property type="component" value="Unassembled WGS sequence"/>
</dbReference>
<protein>
    <recommendedName>
        <fullName evidence="1">C2 domain-containing protein</fullName>
    </recommendedName>
</protein>
<evidence type="ECO:0000313" key="3">
    <source>
        <dbReference type="Proteomes" id="UP000265515"/>
    </source>
</evidence>
<dbReference type="Pfam" id="PF00168">
    <property type="entry name" value="C2"/>
    <property type="match status" value="1"/>
</dbReference>
<dbReference type="InterPro" id="IPR035892">
    <property type="entry name" value="C2_domain_sf"/>
</dbReference>
<dbReference type="InterPro" id="IPR052981">
    <property type="entry name" value="Ingression_C2_domain"/>
</dbReference>
<dbReference type="Gramene" id="GBG86560">
    <property type="protein sequence ID" value="GBG86560"/>
    <property type="gene ID" value="CBR_g41623"/>
</dbReference>
<dbReference type="SUPFAM" id="SSF49562">
    <property type="entry name" value="C2 domain (Calcium/lipid-binding domain, CaLB)"/>
    <property type="match status" value="1"/>
</dbReference>
<dbReference type="AlphaFoldDB" id="A0A388LW52"/>